<evidence type="ECO:0000256" key="1">
    <source>
        <dbReference type="ARBA" id="ARBA00004141"/>
    </source>
</evidence>
<dbReference type="AlphaFoldDB" id="A0A9Q8SUX2"/>
<feature type="transmembrane region" description="Helical" evidence="7">
    <location>
        <begin position="437"/>
        <end position="457"/>
    </location>
</feature>
<evidence type="ECO:0000256" key="5">
    <source>
        <dbReference type="ARBA" id="ARBA00023136"/>
    </source>
</evidence>
<keyword evidence="10" id="KW-1185">Reference proteome</keyword>
<feature type="transmembrane region" description="Helical" evidence="7">
    <location>
        <begin position="335"/>
        <end position="354"/>
    </location>
</feature>
<proteinExistence type="predicted"/>
<dbReference type="EMBL" id="CP019477">
    <property type="protein sequence ID" value="UQC84059.1"/>
    <property type="molecule type" value="Genomic_DNA"/>
</dbReference>
<feature type="compositionally biased region" description="Basic and acidic residues" evidence="6">
    <location>
        <begin position="79"/>
        <end position="96"/>
    </location>
</feature>
<feature type="transmembrane region" description="Helical" evidence="7">
    <location>
        <begin position="374"/>
        <end position="394"/>
    </location>
</feature>
<feature type="transmembrane region" description="Helical" evidence="7">
    <location>
        <begin position="238"/>
        <end position="259"/>
    </location>
</feature>
<evidence type="ECO:0000256" key="7">
    <source>
        <dbReference type="SAM" id="Phobius"/>
    </source>
</evidence>
<dbReference type="CDD" id="cd17502">
    <property type="entry name" value="MFS_Azr1_MDR_like"/>
    <property type="match status" value="1"/>
</dbReference>
<dbReference type="FunFam" id="1.20.1250.20:FF:000196">
    <property type="entry name" value="MFS toxin efflux pump (AflT)"/>
    <property type="match status" value="1"/>
</dbReference>
<evidence type="ECO:0000259" key="8">
    <source>
        <dbReference type="PROSITE" id="PS50850"/>
    </source>
</evidence>
<dbReference type="GO" id="GO:0005886">
    <property type="term" value="C:plasma membrane"/>
    <property type="evidence" value="ECO:0007669"/>
    <property type="project" value="TreeGrafter"/>
</dbReference>
<comment type="subcellular location">
    <subcellularLocation>
        <location evidence="1">Membrane</location>
        <topology evidence="1">Multi-pass membrane protein</topology>
    </subcellularLocation>
</comment>
<gene>
    <name evidence="9" type="ORF">CLUP02_09555</name>
</gene>
<dbReference type="Gene3D" id="1.20.1250.20">
    <property type="entry name" value="MFS general substrate transporter like domains"/>
    <property type="match status" value="2"/>
</dbReference>
<evidence type="ECO:0000256" key="3">
    <source>
        <dbReference type="ARBA" id="ARBA00022692"/>
    </source>
</evidence>
<feature type="transmembrane region" description="Helical" evidence="7">
    <location>
        <begin position="265"/>
        <end position="285"/>
    </location>
</feature>
<dbReference type="GeneID" id="73343543"/>
<dbReference type="FunFam" id="1.20.1720.10:FF:000012">
    <property type="entry name" value="MFS toxin efflux pump (AflT)"/>
    <property type="match status" value="1"/>
</dbReference>
<evidence type="ECO:0000256" key="4">
    <source>
        <dbReference type="ARBA" id="ARBA00022989"/>
    </source>
</evidence>
<feature type="transmembrane region" description="Helical" evidence="7">
    <location>
        <begin position="177"/>
        <end position="196"/>
    </location>
</feature>
<dbReference type="PANTHER" id="PTHR23501:SF153">
    <property type="entry name" value="AFLATOXIN EFFLUX PUMP, PUTATIVE-RELATED"/>
    <property type="match status" value="1"/>
</dbReference>
<evidence type="ECO:0000313" key="9">
    <source>
        <dbReference type="EMBL" id="UQC84059.1"/>
    </source>
</evidence>
<dbReference type="InterPro" id="IPR036259">
    <property type="entry name" value="MFS_trans_sf"/>
</dbReference>
<accession>A0A9Q8SUX2</accession>
<feature type="domain" description="Major facilitator superfamily (MFS) profile" evidence="8">
    <location>
        <begin position="112"/>
        <end position="597"/>
    </location>
</feature>
<reference evidence="9" key="1">
    <citation type="journal article" date="2021" name="Mol. Plant Microbe Interact.">
        <title>Complete Genome Sequence of the Plant-Pathogenic Fungus Colletotrichum lupini.</title>
        <authorList>
            <person name="Baroncelli R."/>
            <person name="Pensec F."/>
            <person name="Da Lio D."/>
            <person name="Boufleur T."/>
            <person name="Vicente I."/>
            <person name="Sarrocco S."/>
            <person name="Picot A."/>
            <person name="Baraldi E."/>
            <person name="Sukno S."/>
            <person name="Thon M."/>
            <person name="Le Floch G."/>
        </authorList>
    </citation>
    <scope>NUCLEOTIDE SEQUENCE</scope>
    <source>
        <strain evidence="9">IMI 504893</strain>
    </source>
</reference>
<keyword evidence="4 7" id="KW-1133">Transmembrane helix</keyword>
<feature type="transmembrane region" description="Helical" evidence="7">
    <location>
        <begin position="306"/>
        <end position="323"/>
    </location>
</feature>
<dbReference type="PROSITE" id="PS50850">
    <property type="entry name" value="MFS"/>
    <property type="match status" value="1"/>
</dbReference>
<dbReference type="SUPFAM" id="SSF103473">
    <property type="entry name" value="MFS general substrate transporter"/>
    <property type="match status" value="2"/>
</dbReference>
<evidence type="ECO:0000256" key="6">
    <source>
        <dbReference type="SAM" id="MobiDB-lite"/>
    </source>
</evidence>
<dbReference type="Proteomes" id="UP000830671">
    <property type="component" value="Chromosome 5"/>
</dbReference>
<sequence>MHQQWVYDGLFLPFSDNGLFKICFQYQVRQKSDLSIPTRFNVNKTFKMATPSSTHPESTPSHDNESRASTIAEPSLNNDDTKTEKNVSEKLEDGGKSVDDAEYPTGLKFACIMSSAFMCMFLTSLDRMIITTAIPQITDEFHSVTDIGWYGSAYLLTQCASQLLFGKLYTFFSVKGTFLTSLFLFEVGSAICGAAPNSVSFIIGRAIAGLGAAGILSGVVVIIVHAVPLRKRPTYQGFFGAIFGVSSVVGPLLGGVFTSKVTWRWCFYINLPLGGLAGIIIFLILAIPDRDTTKLDLKSKLAQLDFFGTALLIPGSVSLILAMEWGGSTYAWNNWRIILLLVLAVILLAGFALVQIFMPKTATLPSRIFTQRSILAGVYATICNGSQLMIFSYYLPIWFQAIKGVSAVESGIRLSPLMLSMVVATLMTGALVRRIGYYTPFMIGGICLMAVGAGLIYTFEVNTDSSKWIGYQIIYGFGLGLSTQAPNLAAQTVLPKKDVPVGISLMFFGQLIGGAIFLAVAQNILNTQLLERLSSVPGLDAQKILDNGVTSLTNLPAAIKATALVAYNEAIRHVFLVGLVLVCLAIFGALALEWRSVRQPENNKGSSKA</sequence>
<feature type="transmembrane region" description="Helical" evidence="7">
    <location>
        <begin position="469"/>
        <end position="489"/>
    </location>
</feature>
<keyword evidence="3 7" id="KW-0812">Transmembrane</keyword>
<dbReference type="Pfam" id="PF07690">
    <property type="entry name" value="MFS_1"/>
    <property type="match status" value="1"/>
</dbReference>
<dbReference type="GO" id="GO:0022857">
    <property type="term" value="F:transmembrane transporter activity"/>
    <property type="evidence" value="ECO:0007669"/>
    <property type="project" value="InterPro"/>
</dbReference>
<feature type="transmembrane region" description="Helical" evidence="7">
    <location>
        <begin position="501"/>
        <end position="525"/>
    </location>
</feature>
<organism evidence="9 10">
    <name type="scientific">Colletotrichum lupini</name>
    <dbReference type="NCBI Taxonomy" id="145971"/>
    <lineage>
        <taxon>Eukaryota</taxon>
        <taxon>Fungi</taxon>
        <taxon>Dikarya</taxon>
        <taxon>Ascomycota</taxon>
        <taxon>Pezizomycotina</taxon>
        <taxon>Sordariomycetes</taxon>
        <taxon>Hypocreomycetidae</taxon>
        <taxon>Glomerellales</taxon>
        <taxon>Glomerellaceae</taxon>
        <taxon>Colletotrichum</taxon>
        <taxon>Colletotrichum acutatum species complex</taxon>
    </lineage>
</organism>
<dbReference type="InterPro" id="IPR011701">
    <property type="entry name" value="MFS"/>
</dbReference>
<keyword evidence="2" id="KW-0813">Transport</keyword>
<protein>
    <recommendedName>
        <fullName evidence="8">Major facilitator superfamily (MFS) profile domain-containing protein</fullName>
    </recommendedName>
</protein>
<evidence type="ECO:0000256" key="2">
    <source>
        <dbReference type="ARBA" id="ARBA00022448"/>
    </source>
</evidence>
<name>A0A9Q8SUX2_9PEZI</name>
<feature type="transmembrane region" description="Helical" evidence="7">
    <location>
        <begin position="570"/>
        <end position="592"/>
    </location>
</feature>
<keyword evidence="5 7" id="KW-0472">Membrane</keyword>
<dbReference type="PRINTS" id="PR01036">
    <property type="entry name" value="TCRTETB"/>
</dbReference>
<dbReference type="PANTHER" id="PTHR23501">
    <property type="entry name" value="MAJOR FACILITATOR SUPERFAMILY"/>
    <property type="match status" value="1"/>
</dbReference>
<feature type="transmembrane region" description="Helical" evidence="7">
    <location>
        <begin position="202"/>
        <end position="226"/>
    </location>
</feature>
<dbReference type="KEGG" id="clup:CLUP02_09555"/>
<feature type="region of interest" description="Disordered" evidence="6">
    <location>
        <begin position="48"/>
        <end position="96"/>
    </location>
</feature>
<dbReference type="RefSeq" id="XP_049145677.1">
    <property type="nucleotide sequence ID" value="XM_049288533.1"/>
</dbReference>
<evidence type="ECO:0000313" key="10">
    <source>
        <dbReference type="Proteomes" id="UP000830671"/>
    </source>
</evidence>
<dbReference type="InterPro" id="IPR020846">
    <property type="entry name" value="MFS_dom"/>
</dbReference>
<feature type="compositionally biased region" description="Low complexity" evidence="6">
    <location>
        <begin position="50"/>
        <end position="59"/>
    </location>
</feature>